<keyword evidence="2" id="KW-1185">Reference proteome</keyword>
<gene>
    <name evidence="1" type="ORF">CSSPTR1EN2_LOCUS21725</name>
</gene>
<dbReference type="Proteomes" id="UP001497512">
    <property type="component" value="Chromosome 8"/>
</dbReference>
<accession>A0ABP0UYQ6</accession>
<proteinExistence type="predicted"/>
<evidence type="ECO:0000313" key="1">
    <source>
        <dbReference type="EMBL" id="CAK9233812.1"/>
    </source>
</evidence>
<organism evidence="1 2">
    <name type="scientific">Sphagnum troendelagicum</name>
    <dbReference type="NCBI Taxonomy" id="128251"/>
    <lineage>
        <taxon>Eukaryota</taxon>
        <taxon>Viridiplantae</taxon>
        <taxon>Streptophyta</taxon>
        <taxon>Embryophyta</taxon>
        <taxon>Bryophyta</taxon>
        <taxon>Sphagnophytina</taxon>
        <taxon>Sphagnopsida</taxon>
        <taxon>Sphagnales</taxon>
        <taxon>Sphagnaceae</taxon>
        <taxon>Sphagnum</taxon>
    </lineage>
</organism>
<name>A0ABP0UYQ6_9BRYO</name>
<protein>
    <recommendedName>
        <fullName evidence="3">LAGLIDADG homing endonuclease</fullName>
    </recommendedName>
</protein>
<evidence type="ECO:0000313" key="2">
    <source>
        <dbReference type="Proteomes" id="UP001497512"/>
    </source>
</evidence>
<evidence type="ECO:0008006" key="3">
    <source>
        <dbReference type="Google" id="ProtNLM"/>
    </source>
</evidence>
<reference evidence="1" key="1">
    <citation type="submission" date="2024-02" db="EMBL/GenBank/DDBJ databases">
        <authorList>
            <consortium name="ELIXIR-Norway"/>
            <consortium name="Elixir Norway"/>
        </authorList>
    </citation>
    <scope>NUCLEOTIDE SEQUENCE</scope>
</reference>
<sequence>MLQELLGGRDNSINFTSCAKGQWGTQVKIYKRLLESSFCTFEKEKADFFFVPAYVKCVHMMGGLTDTETSDIYSKTSCFLFSWPPFQDGRSILGITVMMKIFLQPCMFDVQGRKIEIKQRPALTEMKNHSHYCGAGRQNRQTKYKLIQHIEGCHHPRQVDSIIPFAVSRESSVIQPHPLAKNKFLANFLGRAQDKQGWLQLIKLGKQFPQEDKLSTIKLDMQYEVQKYLIPKHGASPFILILSDEINLPFQKCS</sequence>
<dbReference type="EMBL" id="OZ019900">
    <property type="protein sequence ID" value="CAK9233812.1"/>
    <property type="molecule type" value="Genomic_DNA"/>
</dbReference>